<keyword evidence="1" id="KW-0175">Coiled coil</keyword>
<gene>
    <name evidence="3" type="ORF">D3230_04190</name>
</gene>
<dbReference type="Pfam" id="PF00990">
    <property type="entry name" value="GGDEF"/>
    <property type="match status" value="1"/>
</dbReference>
<accession>A0ABS1SD88</accession>
<dbReference type="PANTHER" id="PTHR44757">
    <property type="entry name" value="DIGUANYLATE CYCLASE DGCP"/>
    <property type="match status" value="1"/>
</dbReference>
<dbReference type="Gene3D" id="3.30.450.40">
    <property type="match status" value="1"/>
</dbReference>
<evidence type="ECO:0000256" key="1">
    <source>
        <dbReference type="SAM" id="Coils"/>
    </source>
</evidence>
<dbReference type="SUPFAM" id="SSF55073">
    <property type="entry name" value="Nucleotide cyclase"/>
    <property type="match status" value="1"/>
</dbReference>
<dbReference type="Gene3D" id="3.30.450.20">
    <property type="entry name" value="PAS domain"/>
    <property type="match status" value="1"/>
</dbReference>
<dbReference type="CDD" id="cd01949">
    <property type="entry name" value="GGDEF"/>
    <property type="match status" value="1"/>
</dbReference>
<evidence type="ECO:0000313" key="4">
    <source>
        <dbReference type="Proteomes" id="UP001645859"/>
    </source>
</evidence>
<dbReference type="InterPro" id="IPR035965">
    <property type="entry name" value="PAS-like_dom_sf"/>
</dbReference>
<dbReference type="EMBL" id="QYAC01000002">
    <property type="protein sequence ID" value="MBL3678499.1"/>
    <property type="molecule type" value="Genomic_DNA"/>
</dbReference>
<keyword evidence="4" id="KW-1185">Reference proteome</keyword>
<dbReference type="InterPro" id="IPR029016">
    <property type="entry name" value="GAF-like_dom_sf"/>
</dbReference>
<dbReference type="InterPro" id="IPR043128">
    <property type="entry name" value="Rev_trsase/Diguanyl_cyclase"/>
</dbReference>
<dbReference type="PROSITE" id="PS50887">
    <property type="entry name" value="GGDEF"/>
    <property type="match status" value="1"/>
</dbReference>
<dbReference type="PANTHER" id="PTHR44757:SF2">
    <property type="entry name" value="BIOFILM ARCHITECTURE MAINTENANCE PROTEIN MBAA"/>
    <property type="match status" value="1"/>
</dbReference>
<dbReference type="SUPFAM" id="SSF55781">
    <property type="entry name" value="GAF domain-like"/>
    <property type="match status" value="1"/>
</dbReference>
<feature type="coiled-coil region" evidence="1">
    <location>
        <begin position="131"/>
        <end position="158"/>
    </location>
</feature>
<dbReference type="InterPro" id="IPR000014">
    <property type="entry name" value="PAS"/>
</dbReference>
<organism evidence="3 4">
    <name type="scientific">Leucobacter chromiireducens subsp. solipictus</name>
    <dbReference type="NCBI Taxonomy" id="398235"/>
    <lineage>
        <taxon>Bacteria</taxon>
        <taxon>Bacillati</taxon>
        <taxon>Actinomycetota</taxon>
        <taxon>Actinomycetes</taxon>
        <taxon>Micrococcales</taxon>
        <taxon>Microbacteriaceae</taxon>
        <taxon>Leucobacter</taxon>
    </lineage>
</organism>
<dbReference type="Gene3D" id="3.30.70.270">
    <property type="match status" value="1"/>
</dbReference>
<protein>
    <submittedName>
        <fullName evidence="3">Diguanylate cyclase</fullName>
    </submittedName>
</protein>
<dbReference type="InterPro" id="IPR029787">
    <property type="entry name" value="Nucleotide_cyclase"/>
</dbReference>
<dbReference type="InterPro" id="IPR000160">
    <property type="entry name" value="GGDEF_dom"/>
</dbReference>
<dbReference type="SMART" id="SM00267">
    <property type="entry name" value="GGDEF"/>
    <property type="match status" value="1"/>
</dbReference>
<evidence type="ECO:0000259" key="2">
    <source>
        <dbReference type="PROSITE" id="PS50887"/>
    </source>
</evidence>
<dbReference type="Proteomes" id="UP001645859">
    <property type="component" value="Unassembled WGS sequence"/>
</dbReference>
<comment type="caution">
    <text evidence="3">The sequence shown here is derived from an EMBL/GenBank/DDBJ whole genome shotgun (WGS) entry which is preliminary data.</text>
</comment>
<evidence type="ECO:0000313" key="3">
    <source>
        <dbReference type="EMBL" id="MBL3678499.1"/>
    </source>
</evidence>
<dbReference type="NCBIfam" id="TIGR00254">
    <property type="entry name" value="GGDEF"/>
    <property type="match status" value="1"/>
</dbReference>
<reference evidence="3 4" key="1">
    <citation type="submission" date="2018-09" db="EMBL/GenBank/DDBJ databases">
        <title>Comparative genomics of Leucobacter spp.</title>
        <authorList>
            <person name="Reis A.C."/>
            <person name="Kolvenbach B.A."/>
            <person name="Corvini P.F.X."/>
            <person name="Nunes O.C."/>
        </authorList>
    </citation>
    <scope>NUCLEOTIDE SEQUENCE [LARGE SCALE GENOMIC DNA]</scope>
    <source>
        <strain evidence="3 4">TAN 31504</strain>
    </source>
</reference>
<dbReference type="InterPro" id="IPR013656">
    <property type="entry name" value="PAS_4"/>
</dbReference>
<feature type="domain" description="GGDEF" evidence="2">
    <location>
        <begin position="345"/>
        <end position="481"/>
    </location>
</feature>
<dbReference type="SUPFAM" id="SSF55785">
    <property type="entry name" value="PYP-like sensor domain (PAS domain)"/>
    <property type="match status" value="1"/>
</dbReference>
<name>A0ABS1SD88_9MICO</name>
<sequence length="500" mass="53086">MSADIEPLPSAAPGLAVGELADRSPAALIAVDTNGTILAHNAGLPAWLHYPEPFPDLRGRNLVEWLTPSARLLYETHILPRLFAAGQVWDAVLDVRDRAGEPRPVRCNAEVHTQEDGQRTIYIVATDASDRIAFERELVDARRRADQAAERLALLQDATSALAVARGIDDLGTALVTAAARATNAAWTAVRISVPALTGEGTMLRSWGELPPGFGDPEVLTTARIPSVYRSPEELNVASATLAARLAGPETEALVTSPIMCDPARGTAVLGDVICGFRRPRALDAHELDTLRALCVQAERVLEHLHLQEQIRHRALHDALTGLPNRALFAERLAQALAHSSRTGTPCAVLFIDLDGFKAINDGVGHGAGDEVLRAVAGKLRESCRAEDTVSRLGGDEFVIAAAELTRDAAWALADRVRSAVRAPLPIAGGHARLSCSVGVLWWDPEVGEPAPAAAALLSAADAAMYDAKRGGKDAVSLREWRDGALAGAGHPTPRAAAPR</sequence>
<proteinExistence type="predicted"/>
<dbReference type="Pfam" id="PF08448">
    <property type="entry name" value="PAS_4"/>
    <property type="match status" value="1"/>
</dbReference>
<dbReference type="InterPro" id="IPR052155">
    <property type="entry name" value="Biofilm_reg_signaling"/>
</dbReference>
<dbReference type="CDD" id="cd00130">
    <property type="entry name" value="PAS"/>
    <property type="match status" value="1"/>
</dbReference>
<dbReference type="RefSeq" id="WP_202343771.1">
    <property type="nucleotide sequence ID" value="NZ_BAAAPI010000002.1"/>
</dbReference>